<dbReference type="AlphaFoldDB" id="A0A0N1N0K6"/>
<gene>
    <name evidence="6" type="ORF">AE618_19155</name>
</gene>
<accession>A0A0N1N0K6</accession>
<comment type="caution">
    <text evidence="6">The sequence shown here is derived from an EMBL/GenBank/DDBJ whole genome shotgun (WGS) entry which is preliminary data.</text>
</comment>
<dbReference type="InterPro" id="IPR015424">
    <property type="entry name" value="PyrdxlP-dep_Trfase"/>
</dbReference>
<sequence>MSLPEKADDVGRRRCAMSGDLVARDAAAFFHQDGSSPCVSALHAVDGVWLEDDTGRRLLDLHGNTAHHIGYAHPELIAALKEQLDTLPFSPRRFTNAPAVALAEQLLSKWPGPPARVLFATGGSDAIEIALKLARVATGRHETISVEDSYHGHGFGAFGLSRAAPDPRLGPFLPGRHHVTPYWHPDDGAARMVEGVKRALAASSQIGALIAEPIRSNCHVPPPWLWPQIRQLCDAHGVLLIFDEIPSGLGKTGRFFAFEHVGATPDAVVLGKALGGGVLPIAAVIADARLNLAPELALGHYTHEKNPVTSRAALTTIDIIARQGLIERAAQLEDAIRARVARMRQDIPLIDHVRGKGLLLAIGLDPARVCETGISIEAIIGLLREHGLSTTAKDPSSFGFSLPMTINDAELDWAFTSLGEALAAARVS</sequence>
<evidence type="ECO:0008006" key="8">
    <source>
        <dbReference type="Google" id="ProtNLM"/>
    </source>
</evidence>
<keyword evidence="3" id="KW-0808">Transferase</keyword>
<dbReference type="EMBL" id="LGSZ01000050">
    <property type="protein sequence ID" value="KPH79431.1"/>
    <property type="molecule type" value="Genomic_DNA"/>
</dbReference>
<dbReference type="InterPro" id="IPR015422">
    <property type="entry name" value="PyrdxlP-dep_Trfase_small"/>
</dbReference>
<evidence type="ECO:0000256" key="2">
    <source>
        <dbReference type="ARBA" id="ARBA00022576"/>
    </source>
</evidence>
<dbReference type="Gene3D" id="3.90.1150.10">
    <property type="entry name" value="Aspartate Aminotransferase, domain 1"/>
    <property type="match status" value="1"/>
</dbReference>
<organism evidence="6 7">
    <name type="scientific">Bosea vaviloviae</name>
    <dbReference type="NCBI Taxonomy" id="1526658"/>
    <lineage>
        <taxon>Bacteria</taxon>
        <taxon>Pseudomonadati</taxon>
        <taxon>Pseudomonadota</taxon>
        <taxon>Alphaproteobacteria</taxon>
        <taxon>Hyphomicrobiales</taxon>
        <taxon>Boseaceae</taxon>
        <taxon>Bosea</taxon>
    </lineage>
</organism>
<dbReference type="PANTHER" id="PTHR11986">
    <property type="entry name" value="AMINOTRANSFERASE CLASS III"/>
    <property type="match status" value="1"/>
</dbReference>
<evidence type="ECO:0000313" key="6">
    <source>
        <dbReference type="EMBL" id="KPH79431.1"/>
    </source>
</evidence>
<dbReference type="PANTHER" id="PTHR11986:SF79">
    <property type="entry name" value="ACETYLORNITHINE AMINOTRANSFERASE, MITOCHONDRIAL"/>
    <property type="match status" value="1"/>
</dbReference>
<dbReference type="SUPFAM" id="SSF53383">
    <property type="entry name" value="PLP-dependent transferases"/>
    <property type="match status" value="1"/>
</dbReference>
<dbReference type="Gene3D" id="3.40.640.10">
    <property type="entry name" value="Type I PLP-dependent aspartate aminotransferase-like (Major domain)"/>
    <property type="match status" value="1"/>
</dbReference>
<dbReference type="GO" id="GO:0008483">
    <property type="term" value="F:transaminase activity"/>
    <property type="evidence" value="ECO:0007669"/>
    <property type="project" value="UniProtKB-KW"/>
</dbReference>
<keyword evidence="2" id="KW-0032">Aminotransferase</keyword>
<comment type="cofactor">
    <cofactor evidence="1">
        <name>pyridoxal 5'-phosphate</name>
        <dbReference type="ChEBI" id="CHEBI:597326"/>
    </cofactor>
</comment>
<evidence type="ECO:0000313" key="7">
    <source>
        <dbReference type="Proteomes" id="UP000037822"/>
    </source>
</evidence>
<evidence type="ECO:0000256" key="3">
    <source>
        <dbReference type="ARBA" id="ARBA00022679"/>
    </source>
</evidence>
<name>A0A0N1N0K6_9HYPH</name>
<dbReference type="InterPro" id="IPR050103">
    <property type="entry name" value="Class-III_PLP-dep_AT"/>
</dbReference>
<keyword evidence="4 5" id="KW-0663">Pyridoxal phosphate</keyword>
<evidence type="ECO:0000256" key="4">
    <source>
        <dbReference type="ARBA" id="ARBA00022898"/>
    </source>
</evidence>
<dbReference type="PATRIC" id="fig|1526658.3.peg.1456"/>
<dbReference type="GO" id="GO:0030170">
    <property type="term" value="F:pyridoxal phosphate binding"/>
    <property type="evidence" value="ECO:0007669"/>
    <property type="project" value="InterPro"/>
</dbReference>
<dbReference type="Pfam" id="PF00202">
    <property type="entry name" value="Aminotran_3"/>
    <property type="match status" value="1"/>
</dbReference>
<comment type="similarity">
    <text evidence="5">Belongs to the class-III pyridoxal-phosphate-dependent aminotransferase family.</text>
</comment>
<protein>
    <recommendedName>
        <fullName evidence="8">4-aminobutyrate aminotransferase</fullName>
    </recommendedName>
</protein>
<evidence type="ECO:0000256" key="5">
    <source>
        <dbReference type="RuleBase" id="RU003560"/>
    </source>
</evidence>
<dbReference type="PIRSF" id="PIRSF000521">
    <property type="entry name" value="Transaminase_4ab_Lys_Orn"/>
    <property type="match status" value="1"/>
</dbReference>
<dbReference type="InterPro" id="IPR005814">
    <property type="entry name" value="Aminotrans_3"/>
</dbReference>
<dbReference type="GO" id="GO:0042802">
    <property type="term" value="F:identical protein binding"/>
    <property type="evidence" value="ECO:0007669"/>
    <property type="project" value="TreeGrafter"/>
</dbReference>
<dbReference type="InterPro" id="IPR015421">
    <property type="entry name" value="PyrdxlP-dep_Trfase_major"/>
</dbReference>
<keyword evidence="7" id="KW-1185">Reference proteome</keyword>
<reference evidence="6 7" key="1">
    <citation type="submission" date="2015-07" db="EMBL/GenBank/DDBJ databases">
        <title>Whole genome sequencing of Bosea vaviloviae isolated from cave pool.</title>
        <authorList>
            <person name="Tan N.E.H."/>
            <person name="Lee Y.P."/>
            <person name="Gan H.M."/>
            <person name="Barton H."/>
            <person name="Savka M.A."/>
        </authorList>
    </citation>
    <scope>NUCLEOTIDE SEQUENCE [LARGE SCALE GENOMIC DNA]</scope>
    <source>
        <strain evidence="6 7">SD260</strain>
    </source>
</reference>
<dbReference type="Proteomes" id="UP000037822">
    <property type="component" value="Unassembled WGS sequence"/>
</dbReference>
<proteinExistence type="inferred from homology"/>
<evidence type="ECO:0000256" key="1">
    <source>
        <dbReference type="ARBA" id="ARBA00001933"/>
    </source>
</evidence>
<dbReference type="CDD" id="cd00610">
    <property type="entry name" value="OAT_like"/>
    <property type="match status" value="1"/>
</dbReference>